<dbReference type="AlphaFoldDB" id="A0A5C6FX88"/>
<evidence type="ECO:0000313" key="3">
    <source>
        <dbReference type="Proteomes" id="UP000316476"/>
    </source>
</evidence>
<feature type="chain" id="PRO_5022741155" description="Secreted protein" evidence="1">
    <location>
        <begin position="23"/>
        <end position="55"/>
    </location>
</feature>
<dbReference type="PROSITE" id="PS51257">
    <property type="entry name" value="PROKAR_LIPOPROTEIN"/>
    <property type="match status" value="1"/>
</dbReference>
<dbReference type="EMBL" id="SJPZ01000001">
    <property type="protein sequence ID" value="TWU65653.1"/>
    <property type="molecule type" value="Genomic_DNA"/>
</dbReference>
<evidence type="ECO:0008006" key="4">
    <source>
        <dbReference type="Google" id="ProtNLM"/>
    </source>
</evidence>
<evidence type="ECO:0000313" key="2">
    <source>
        <dbReference type="EMBL" id="TWU65653.1"/>
    </source>
</evidence>
<protein>
    <recommendedName>
        <fullName evidence="4">Secreted protein</fullName>
    </recommendedName>
</protein>
<comment type="caution">
    <text evidence="2">The sequence shown here is derived from an EMBL/GenBank/DDBJ whole genome shotgun (WGS) entry which is preliminary data.</text>
</comment>
<dbReference type="RefSeq" id="WP_168563819.1">
    <property type="nucleotide sequence ID" value="NZ_SJPZ01000001.1"/>
</dbReference>
<feature type="signal peptide" evidence="1">
    <location>
        <begin position="1"/>
        <end position="22"/>
    </location>
</feature>
<proteinExistence type="predicted"/>
<sequence precursor="true">MPSFKPATAFVLLSLLTLFSLGCSGGSTEQATVAPGDLTEEQLAEEARNIAEMDQ</sequence>
<keyword evidence="1" id="KW-0732">Signal</keyword>
<dbReference type="Proteomes" id="UP000316476">
    <property type="component" value="Unassembled WGS sequence"/>
</dbReference>
<name>A0A5C6FX88_9PLAN</name>
<accession>A0A5C6FX88</accession>
<gene>
    <name evidence="2" type="ORF">V7x_12010</name>
</gene>
<evidence type="ECO:0000256" key="1">
    <source>
        <dbReference type="SAM" id="SignalP"/>
    </source>
</evidence>
<organism evidence="2 3">
    <name type="scientific">Crateriforma conspicua</name>
    <dbReference type="NCBI Taxonomy" id="2527996"/>
    <lineage>
        <taxon>Bacteria</taxon>
        <taxon>Pseudomonadati</taxon>
        <taxon>Planctomycetota</taxon>
        <taxon>Planctomycetia</taxon>
        <taxon>Planctomycetales</taxon>
        <taxon>Planctomycetaceae</taxon>
        <taxon>Crateriforma</taxon>
    </lineage>
</organism>
<reference evidence="2 3" key="1">
    <citation type="submission" date="2019-02" db="EMBL/GenBank/DDBJ databases">
        <title>Deep-cultivation of Planctomycetes and their phenomic and genomic characterization uncovers novel biology.</title>
        <authorList>
            <person name="Wiegand S."/>
            <person name="Jogler M."/>
            <person name="Boedeker C."/>
            <person name="Pinto D."/>
            <person name="Vollmers J."/>
            <person name="Rivas-Marin E."/>
            <person name="Kohn T."/>
            <person name="Peeters S.H."/>
            <person name="Heuer A."/>
            <person name="Rast P."/>
            <person name="Oberbeckmann S."/>
            <person name="Bunk B."/>
            <person name="Jeske O."/>
            <person name="Meyerdierks A."/>
            <person name="Storesund J.E."/>
            <person name="Kallscheuer N."/>
            <person name="Luecker S."/>
            <person name="Lage O.M."/>
            <person name="Pohl T."/>
            <person name="Merkel B.J."/>
            <person name="Hornburger P."/>
            <person name="Mueller R.-W."/>
            <person name="Bruemmer F."/>
            <person name="Labrenz M."/>
            <person name="Spormann A.M."/>
            <person name="Op Den Camp H."/>
            <person name="Overmann J."/>
            <person name="Amann R."/>
            <person name="Jetten M.S.M."/>
            <person name="Mascher T."/>
            <person name="Medema M.H."/>
            <person name="Devos D.P."/>
            <person name="Kaster A.-K."/>
            <person name="Ovreas L."/>
            <person name="Rohde M."/>
            <person name="Galperin M.Y."/>
            <person name="Jogler C."/>
        </authorList>
    </citation>
    <scope>NUCLEOTIDE SEQUENCE [LARGE SCALE GENOMIC DNA]</scope>
    <source>
        <strain evidence="2 3">V7</strain>
    </source>
</reference>